<dbReference type="InterPro" id="IPR011195">
    <property type="entry name" value="UCP010256"/>
</dbReference>
<dbReference type="Pfam" id="PF05762">
    <property type="entry name" value="VWA_CoxE"/>
    <property type="match status" value="1"/>
</dbReference>
<dbReference type="PANTHER" id="PTHR39338">
    <property type="entry name" value="BLL5662 PROTEIN-RELATED"/>
    <property type="match status" value="1"/>
</dbReference>
<proteinExistence type="predicted"/>
<protein>
    <submittedName>
        <fullName evidence="1">Carbon monoxide dehydrogenase e protein</fullName>
    </submittedName>
</protein>
<evidence type="ECO:0000313" key="1">
    <source>
        <dbReference type="EMBL" id="KUG23269.1"/>
    </source>
</evidence>
<dbReference type="PIRSF" id="PIRSF010256">
    <property type="entry name" value="CoxE_vWa"/>
    <property type="match status" value="1"/>
</dbReference>
<dbReference type="PANTHER" id="PTHR39338:SF5">
    <property type="entry name" value="BLR6139 PROTEIN"/>
    <property type="match status" value="1"/>
</dbReference>
<reference evidence="1" key="1">
    <citation type="journal article" date="2015" name="Proc. Natl. Acad. Sci. U.S.A.">
        <title>Networks of energetic and metabolic interactions define dynamics in microbial communities.</title>
        <authorList>
            <person name="Embree M."/>
            <person name="Liu J.K."/>
            <person name="Al-Bassam M.M."/>
            <person name="Zengler K."/>
        </authorList>
    </citation>
    <scope>NUCLEOTIDE SEQUENCE</scope>
</reference>
<accession>A0A0W8FQQ4</accession>
<organism evidence="1">
    <name type="scientific">hydrocarbon metagenome</name>
    <dbReference type="NCBI Taxonomy" id="938273"/>
    <lineage>
        <taxon>unclassified sequences</taxon>
        <taxon>metagenomes</taxon>
        <taxon>ecological metagenomes</taxon>
    </lineage>
</organism>
<dbReference type="InterPro" id="IPR008912">
    <property type="entry name" value="Uncharacterised_CoxE"/>
</dbReference>
<dbReference type="EMBL" id="LNQE01000914">
    <property type="protein sequence ID" value="KUG23269.1"/>
    <property type="molecule type" value="Genomic_DNA"/>
</dbReference>
<dbReference type="AlphaFoldDB" id="A0A0W8FQQ4"/>
<name>A0A0W8FQQ4_9ZZZZ</name>
<gene>
    <name evidence="1" type="ORF">ASZ90_006930</name>
</gene>
<comment type="caution">
    <text evidence="1">The sequence shown here is derived from an EMBL/GenBank/DDBJ whole genome shotgun (WGS) entry which is preliminary data.</text>
</comment>
<sequence length="441" mass="51095">MSTSEVLDSLKQLRLISPTDEQQFRSLLRANFAKSIKDVQHFDRLYHLFFHEMRLDTADIKKAASYAEQIRQAAEMLKQMPHDDPVYDAVVDFLQGNPQALLREMRRLQTEEEPVMLRFNLGPLGNRLNVMVQINRAAEAARALVEDHYGKTGSLAGHDLSAYFEERAATARSILTNEPRSGDFGTKTTKTEEKKIKELGEKSFSSLTREETEEMREAIDRLVRKLKNIVSRRYLVYNRGNIDVKKTLRASAKYNGVPVEIKYRRRAKRKSRIVTLCDVSGSVWAAARFMLNLLYALQDCFEKVNSFVFIDHLSEVTSIFEENEINEAISLVLEKSDVNYNASTDYGETLRNFKKDYMDLLNKKTTLIIVGDGRTNYMNPEDEILGQMRERCRRVIWLNPEQENLWGSGDSEIRSYMPHCHEVRQCRNINQLLTFIEELVL</sequence>